<gene>
    <name evidence="8" type="ORF">BJX67DRAFT_390219</name>
</gene>
<dbReference type="Proteomes" id="UP001610432">
    <property type="component" value="Unassembled WGS sequence"/>
</dbReference>
<keyword evidence="3 6" id="KW-1133">Transmembrane helix</keyword>
<keyword evidence="9" id="KW-1185">Reference proteome</keyword>
<dbReference type="Pfam" id="PF07690">
    <property type="entry name" value="MFS_1"/>
    <property type="match status" value="1"/>
</dbReference>
<dbReference type="PANTHER" id="PTHR23507">
    <property type="entry name" value="ZGC:174356"/>
    <property type="match status" value="1"/>
</dbReference>
<keyword evidence="4 6" id="KW-0472">Membrane</keyword>
<feature type="compositionally biased region" description="Basic and acidic residues" evidence="5">
    <location>
        <begin position="1"/>
        <end position="18"/>
    </location>
</feature>
<dbReference type="InterPro" id="IPR020846">
    <property type="entry name" value="MFS_dom"/>
</dbReference>
<dbReference type="RefSeq" id="XP_070883054.1">
    <property type="nucleotide sequence ID" value="XM_071034608.1"/>
</dbReference>
<evidence type="ECO:0000313" key="8">
    <source>
        <dbReference type="EMBL" id="KAL2864075.1"/>
    </source>
</evidence>
<dbReference type="InterPro" id="IPR036259">
    <property type="entry name" value="MFS_trans_sf"/>
</dbReference>
<evidence type="ECO:0000256" key="3">
    <source>
        <dbReference type="ARBA" id="ARBA00022989"/>
    </source>
</evidence>
<evidence type="ECO:0000256" key="6">
    <source>
        <dbReference type="SAM" id="Phobius"/>
    </source>
</evidence>
<feature type="transmembrane region" description="Helical" evidence="6">
    <location>
        <begin position="436"/>
        <end position="459"/>
    </location>
</feature>
<accession>A0ABR4LHW1</accession>
<dbReference type="Gene3D" id="1.20.1250.20">
    <property type="entry name" value="MFS general substrate transporter like domains"/>
    <property type="match status" value="1"/>
</dbReference>
<protein>
    <submittedName>
        <fullName evidence="8">Major facilitator superfamily domain-containing protein</fullName>
    </submittedName>
</protein>
<feature type="transmembrane region" description="Helical" evidence="6">
    <location>
        <begin position="471"/>
        <end position="493"/>
    </location>
</feature>
<evidence type="ECO:0000256" key="5">
    <source>
        <dbReference type="SAM" id="MobiDB-lite"/>
    </source>
</evidence>
<evidence type="ECO:0000313" key="9">
    <source>
        <dbReference type="Proteomes" id="UP001610432"/>
    </source>
</evidence>
<dbReference type="PROSITE" id="PS50850">
    <property type="entry name" value="MFS"/>
    <property type="match status" value="1"/>
</dbReference>
<comment type="subcellular location">
    <subcellularLocation>
        <location evidence="1">Membrane</location>
        <topology evidence="1">Multi-pass membrane protein</topology>
    </subcellularLocation>
</comment>
<evidence type="ECO:0000256" key="2">
    <source>
        <dbReference type="ARBA" id="ARBA00022692"/>
    </source>
</evidence>
<dbReference type="PANTHER" id="PTHR23507:SF1">
    <property type="entry name" value="FI18259P1-RELATED"/>
    <property type="match status" value="1"/>
</dbReference>
<dbReference type="InterPro" id="IPR011701">
    <property type="entry name" value="MFS"/>
</dbReference>
<sequence>MRCEEQDEVCRSLEHPASDTEAEDEHTPLIPDSSGAVSPPTPLSGKGVLRVILLCASATLILDIGLAVVRAPKIRLFESILCRAYYRTHGDAFPVPMQNIPESQCKTKEIQSGVARLIGWQTVFDGIPAVFLAIPYGALSDSKGRRLVLLLCFLGLALSTAWALLVCWMQWPLELTWISSLFQCLGGGPAVATAVLEASLADVVPDDKRSTIYFQLQAAVLISDILANPLSSALMAHNAWTPCFLGVGIQVVATVLLMALPETLDFAGGSRSSDASIDGCKEEESTLRGCLATNFRSIVSDRNVAGLVFSLLILTVSAESLDFLLQYVSQRYGWSIAQSAMLLSLRAAVEFGLLLILGSLLLFVQSQGLRDPQQRDLSIARLSLGLIVVGLLILSLSPTVAPAILVYTLGAGFQPAVMSLLASLWKASNPSNLGSLYSTVAIILAVGGVIAGPLISMMYRIGLSLGHGWVGLPYFVASGLCAGIAVVLLSVRLPERGRESGRRET</sequence>
<dbReference type="GeneID" id="98149680"/>
<feature type="transmembrane region" description="Helical" evidence="6">
    <location>
        <begin position="147"/>
        <end position="171"/>
    </location>
</feature>
<proteinExistence type="predicted"/>
<organism evidence="8 9">
    <name type="scientific">Aspergillus lucknowensis</name>
    <dbReference type="NCBI Taxonomy" id="176173"/>
    <lineage>
        <taxon>Eukaryota</taxon>
        <taxon>Fungi</taxon>
        <taxon>Dikarya</taxon>
        <taxon>Ascomycota</taxon>
        <taxon>Pezizomycotina</taxon>
        <taxon>Eurotiomycetes</taxon>
        <taxon>Eurotiomycetidae</taxon>
        <taxon>Eurotiales</taxon>
        <taxon>Aspergillaceae</taxon>
        <taxon>Aspergillus</taxon>
        <taxon>Aspergillus subgen. Nidulantes</taxon>
    </lineage>
</organism>
<feature type="transmembrane region" description="Helical" evidence="6">
    <location>
        <begin position="304"/>
        <end position="328"/>
    </location>
</feature>
<keyword evidence="2 6" id="KW-0812">Transmembrane</keyword>
<feature type="transmembrane region" description="Helical" evidence="6">
    <location>
        <begin position="239"/>
        <end position="260"/>
    </location>
</feature>
<evidence type="ECO:0000256" key="4">
    <source>
        <dbReference type="ARBA" id="ARBA00023136"/>
    </source>
</evidence>
<feature type="region of interest" description="Disordered" evidence="5">
    <location>
        <begin position="1"/>
        <end position="41"/>
    </location>
</feature>
<feature type="transmembrane region" description="Helical" evidence="6">
    <location>
        <begin position="340"/>
        <end position="364"/>
    </location>
</feature>
<dbReference type="CDD" id="cd06174">
    <property type="entry name" value="MFS"/>
    <property type="match status" value="1"/>
</dbReference>
<feature type="transmembrane region" description="Helical" evidence="6">
    <location>
        <begin position="376"/>
        <end position="397"/>
    </location>
</feature>
<dbReference type="EMBL" id="JBFXLQ010000044">
    <property type="protein sequence ID" value="KAL2864075.1"/>
    <property type="molecule type" value="Genomic_DNA"/>
</dbReference>
<reference evidence="8 9" key="1">
    <citation type="submission" date="2024-07" db="EMBL/GenBank/DDBJ databases">
        <title>Section-level genome sequencing and comparative genomics of Aspergillus sections Usti and Cavernicolus.</title>
        <authorList>
            <consortium name="Lawrence Berkeley National Laboratory"/>
            <person name="Nybo J.L."/>
            <person name="Vesth T.C."/>
            <person name="Theobald S."/>
            <person name="Frisvad J.C."/>
            <person name="Larsen T.O."/>
            <person name="Kjaerboelling I."/>
            <person name="Rothschild-Mancinelli K."/>
            <person name="Lyhne E.K."/>
            <person name="Kogle M.E."/>
            <person name="Barry K."/>
            <person name="Clum A."/>
            <person name="Na H."/>
            <person name="Ledsgaard L."/>
            <person name="Lin J."/>
            <person name="Lipzen A."/>
            <person name="Kuo A."/>
            <person name="Riley R."/>
            <person name="Mondo S."/>
            <person name="Labutti K."/>
            <person name="Haridas S."/>
            <person name="Pangalinan J."/>
            <person name="Salamov A.A."/>
            <person name="Simmons B.A."/>
            <person name="Magnuson J.K."/>
            <person name="Chen J."/>
            <person name="Drula E."/>
            <person name="Henrissat B."/>
            <person name="Wiebenga A."/>
            <person name="Lubbers R.J."/>
            <person name="Gomes A.C."/>
            <person name="Macurrencykelacurrency M.R."/>
            <person name="Stajich J."/>
            <person name="Grigoriev I.V."/>
            <person name="Mortensen U.H."/>
            <person name="De Vries R.P."/>
            <person name="Baker S.E."/>
            <person name="Andersen M.R."/>
        </authorList>
    </citation>
    <scope>NUCLEOTIDE SEQUENCE [LARGE SCALE GENOMIC DNA]</scope>
    <source>
        <strain evidence="8 9">CBS 449.75</strain>
    </source>
</reference>
<comment type="caution">
    <text evidence="8">The sequence shown here is derived from an EMBL/GenBank/DDBJ whole genome shotgun (WGS) entry which is preliminary data.</text>
</comment>
<dbReference type="SUPFAM" id="SSF103473">
    <property type="entry name" value="MFS general substrate transporter"/>
    <property type="match status" value="1"/>
</dbReference>
<evidence type="ECO:0000259" key="7">
    <source>
        <dbReference type="PROSITE" id="PS50850"/>
    </source>
</evidence>
<feature type="transmembrane region" description="Helical" evidence="6">
    <location>
        <begin position="48"/>
        <end position="69"/>
    </location>
</feature>
<evidence type="ECO:0000256" key="1">
    <source>
        <dbReference type="ARBA" id="ARBA00004141"/>
    </source>
</evidence>
<feature type="transmembrane region" description="Helical" evidence="6">
    <location>
        <begin position="403"/>
        <end position="424"/>
    </location>
</feature>
<feature type="domain" description="Major facilitator superfamily (MFS) profile" evidence="7">
    <location>
        <begin position="51"/>
        <end position="497"/>
    </location>
</feature>
<name>A0ABR4LHW1_9EURO</name>